<sequence>MKKAFNFSLFKNTVDSLTFNKAKDEKVRADYNGNGSERDGAEKIQIIGIKALSQGGKQYIRLVFIDRNGLDNEYHNAALFLNEKKDGEKQPDYTGSVDLDRDGNERLRLAAWLKTSDRAGRYLSVSVSEFQPKDGDPAVAGAEGAEGAEGGAPGTPVAAGAPEDDEVPF</sequence>
<reference evidence="2 3" key="1">
    <citation type="submission" date="2020-04" db="EMBL/GenBank/DDBJ databases">
        <authorList>
            <person name="De Canck E."/>
        </authorList>
    </citation>
    <scope>NUCLEOTIDE SEQUENCE [LARGE SCALE GENOMIC DNA]</scope>
    <source>
        <strain evidence="2 3">LMG 22037</strain>
    </source>
</reference>
<dbReference type="RefSeq" id="WP_035481629.1">
    <property type="nucleotide sequence ID" value="NZ_CADFGL010000038.1"/>
</dbReference>
<organism evidence="2 3">
    <name type="scientific">Paraburkholderia phenoliruptrix</name>
    <dbReference type="NCBI Taxonomy" id="252970"/>
    <lineage>
        <taxon>Bacteria</taxon>
        <taxon>Pseudomonadati</taxon>
        <taxon>Pseudomonadota</taxon>
        <taxon>Betaproteobacteria</taxon>
        <taxon>Burkholderiales</taxon>
        <taxon>Burkholderiaceae</taxon>
        <taxon>Paraburkholderia</taxon>
    </lineage>
</organism>
<protein>
    <submittedName>
        <fullName evidence="2">Uncharacterized protein</fullName>
    </submittedName>
</protein>
<accession>A0A6J5CBM0</accession>
<name>A0A6J5CBM0_9BURK</name>
<gene>
    <name evidence="2" type="ORF">LMG22037_05530</name>
</gene>
<proteinExistence type="predicted"/>
<dbReference type="EMBL" id="CADIKB010000041">
    <property type="protein sequence ID" value="CAB3730430.1"/>
    <property type="molecule type" value="Genomic_DNA"/>
</dbReference>
<dbReference type="AlphaFoldDB" id="A0A6J5CBM0"/>
<dbReference type="Proteomes" id="UP000494249">
    <property type="component" value="Unassembled WGS sequence"/>
</dbReference>
<evidence type="ECO:0000313" key="2">
    <source>
        <dbReference type="EMBL" id="CAB3730430.1"/>
    </source>
</evidence>
<evidence type="ECO:0000313" key="3">
    <source>
        <dbReference type="Proteomes" id="UP000494249"/>
    </source>
</evidence>
<evidence type="ECO:0000256" key="1">
    <source>
        <dbReference type="SAM" id="MobiDB-lite"/>
    </source>
</evidence>
<feature type="region of interest" description="Disordered" evidence="1">
    <location>
        <begin position="130"/>
        <end position="169"/>
    </location>
</feature>